<dbReference type="SMART" id="SM00385">
    <property type="entry name" value="CYCLIN"/>
    <property type="match status" value="2"/>
</dbReference>
<keyword evidence="4" id="KW-0131">Cell cycle</keyword>
<evidence type="ECO:0000313" key="9">
    <source>
        <dbReference type="EnsemblMetazoa" id="G21338.2:cds"/>
    </source>
</evidence>
<dbReference type="GO" id="GO:0044772">
    <property type="term" value="P:mitotic cell cycle phase transition"/>
    <property type="evidence" value="ECO:0007669"/>
    <property type="project" value="InterPro"/>
</dbReference>
<dbReference type="InterPro" id="IPR013763">
    <property type="entry name" value="Cyclin-like_dom"/>
</dbReference>
<dbReference type="Pfam" id="PF02984">
    <property type="entry name" value="Cyclin_C"/>
    <property type="match status" value="1"/>
</dbReference>
<dbReference type="InterPro" id="IPR036915">
    <property type="entry name" value="Cyclin-like_sf"/>
</dbReference>
<dbReference type="AlphaFoldDB" id="A0A8W8K0C8"/>
<dbReference type="GO" id="GO:0016538">
    <property type="term" value="F:cyclin-dependent protein serine/threonine kinase regulator activity"/>
    <property type="evidence" value="ECO:0007669"/>
    <property type="project" value="InterPro"/>
</dbReference>
<reference evidence="9" key="1">
    <citation type="submission" date="2022-08" db="UniProtKB">
        <authorList>
            <consortium name="EnsemblMetazoa"/>
        </authorList>
    </citation>
    <scope>IDENTIFICATION</scope>
    <source>
        <strain evidence="9">05x7-T-G4-1.051#20</strain>
    </source>
</reference>
<evidence type="ECO:0008006" key="11">
    <source>
        <dbReference type="Google" id="ProtNLM"/>
    </source>
</evidence>
<evidence type="ECO:0000256" key="6">
    <source>
        <dbReference type="SAM" id="MobiDB-lite"/>
    </source>
</evidence>
<evidence type="ECO:0000259" key="8">
    <source>
        <dbReference type="SMART" id="SM01332"/>
    </source>
</evidence>
<dbReference type="SMART" id="SM01332">
    <property type="entry name" value="Cyclin_C"/>
    <property type="match status" value="1"/>
</dbReference>
<dbReference type="Gene3D" id="1.10.472.10">
    <property type="entry name" value="Cyclin-like"/>
    <property type="match status" value="2"/>
</dbReference>
<keyword evidence="1" id="KW-0132">Cell division</keyword>
<evidence type="ECO:0000256" key="5">
    <source>
        <dbReference type="RuleBase" id="RU000383"/>
    </source>
</evidence>
<dbReference type="InterPro" id="IPR006671">
    <property type="entry name" value="Cyclin_N"/>
</dbReference>
<evidence type="ECO:0000313" key="10">
    <source>
        <dbReference type="Proteomes" id="UP000005408"/>
    </source>
</evidence>
<comment type="similarity">
    <text evidence="5">Belongs to the cyclin family.</text>
</comment>
<keyword evidence="2" id="KW-0498">Mitosis</keyword>
<keyword evidence="10" id="KW-1185">Reference proteome</keyword>
<dbReference type="SUPFAM" id="SSF47954">
    <property type="entry name" value="Cyclin-like"/>
    <property type="match status" value="2"/>
</dbReference>
<dbReference type="InterPro" id="IPR004367">
    <property type="entry name" value="Cyclin_C-dom"/>
</dbReference>
<evidence type="ECO:0000256" key="1">
    <source>
        <dbReference type="ARBA" id="ARBA00022618"/>
    </source>
</evidence>
<organism evidence="9 10">
    <name type="scientific">Magallana gigas</name>
    <name type="common">Pacific oyster</name>
    <name type="synonym">Crassostrea gigas</name>
    <dbReference type="NCBI Taxonomy" id="29159"/>
    <lineage>
        <taxon>Eukaryota</taxon>
        <taxon>Metazoa</taxon>
        <taxon>Spiralia</taxon>
        <taxon>Lophotrochozoa</taxon>
        <taxon>Mollusca</taxon>
        <taxon>Bivalvia</taxon>
        <taxon>Autobranchia</taxon>
        <taxon>Pteriomorphia</taxon>
        <taxon>Ostreida</taxon>
        <taxon>Ostreoidea</taxon>
        <taxon>Ostreidae</taxon>
        <taxon>Magallana</taxon>
    </lineage>
</organism>
<feature type="region of interest" description="Disordered" evidence="6">
    <location>
        <begin position="71"/>
        <end position="117"/>
    </location>
</feature>
<feature type="domain" description="Cyclin-like" evidence="7">
    <location>
        <begin position="281"/>
        <end position="365"/>
    </location>
</feature>
<accession>A0A8W8K0C8</accession>
<name>A0A8W8K0C8_MAGGI</name>
<feature type="compositionally biased region" description="Polar residues" evidence="6">
    <location>
        <begin position="72"/>
        <end position="87"/>
    </location>
</feature>
<dbReference type="InterPro" id="IPR046965">
    <property type="entry name" value="Cyclin_A/B-like"/>
</dbReference>
<dbReference type="EnsemblMetazoa" id="G21338.2">
    <property type="protein sequence ID" value="G21338.2:cds"/>
    <property type="gene ID" value="G21338"/>
</dbReference>
<dbReference type="GO" id="GO:0051301">
    <property type="term" value="P:cell division"/>
    <property type="evidence" value="ECO:0007669"/>
    <property type="project" value="UniProtKB-KW"/>
</dbReference>
<protein>
    <recommendedName>
        <fullName evidence="11">G2/mitotic-specific cyclin-B</fullName>
    </recommendedName>
</protein>
<dbReference type="InterPro" id="IPR039361">
    <property type="entry name" value="Cyclin"/>
</dbReference>
<keyword evidence="3 5" id="KW-0195">Cyclin</keyword>
<proteinExistence type="inferred from homology"/>
<dbReference type="Proteomes" id="UP000005408">
    <property type="component" value="Unassembled WGS sequence"/>
</dbReference>
<dbReference type="PANTHER" id="PTHR10177">
    <property type="entry name" value="CYCLINS"/>
    <property type="match status" value="1"/>
</dbReference>
<feature type="domain" description="Cyclin C-terminal" evidence="8">
    <location>
        <begin position="374"/>
        <end position="493"/>
    </location>
</feature>
<evidence type="ECO:0000256" key="3">
    <source>
        <dbReference type="ARBA" id="ARBA00023127"/>
    </source>
</evidence>
<feature type="region of interest" description="Disordered" evidence="6">
    <location>
        <begin position="1"/>
        <end position="24"/>
    </location>
</feature>
<dbReference type="PIRSF" id="PIRSF001771">
    <property type="entry name" value="Cyclin_A_B_D_E"/>
    <property type="match status" value="1"/>
</dbReference>
<evidence type="ECO:0000259" key="7">
    <source>
        <dbReference type="SMART" id="SM00385"/>
    </source>
</evidence>
<sequence>MGSSNRSAAGAKNGLSNMTSFHSSRDRNRVFKANENVNTVLVFGGKKLKRVATTETTSRNRQMAALLGLRGTQRNNSGKQKTVLQSESNKENVPFEKQPTRKENHVEGMDVSPQSRGEVLGKNLSQSDQVTKERVVLRDKSNALPYLKGGHQKVKATSGEIKATSDSLWVKKGGLLRKSRSLQKAVFSVNNPEPLAVMDDDFLPMDIDFVDPLQKIRQVQVKIPEEIQEITSRLDGPFNSPEYSEDIYEYLQYLERRFVYPENFLSNNGEVTPQMRSILTDWFIQVQVHQELSQQTLHLTVELVDRFLTYQRIPLNTFQLVGITCLLIAAKYHERFAPEVQTLCYLTDNTYDKNQVLKMERQILRTIGFDLNIVDVTVFMDKILLIESDLPKEMRQMTKYLLDLTLTSDDFVCTVPSLMASAAVCLARKILVSDKSSWTLGLSYFSRYAEKDLIPCMKKMVDLLIKAPDCKFQGARVKYSGESYCRISYHPNLKTHLEDIDEELIIGKKK</sequence>
<dbReference type="Pfam" id="PF00134">
    <property type="entry name" value="Cyclin_N"/>
    <property type="match status" value="1"/>
</dbReference>
<feature type="domain" description="Cyclin-like" evidence="7">
    <location>
        <begin position="378"/>
        <end position="462"/>
    </location>
</feature>
<evidence type="ECO:0000256" key="4">
    <source>
        <dbReference type="ARBA" id="ARBA00023306"/>
    </source>
</evidence>
<feature type="compositionally biased region" description="Basic and acidic residues" evidence="6">
    <location>
        <begin position="88"/>
        <end position="108"/>
    </location>
</feature>
<dbReference type="FunFam" id="1.10.472.10:FF:000001">
    <property type="entry name" value="G2/mitotic-specific cyclin"/>
    <property type="match status" value="1"/>
</dbReference>
<evidence type="ECO:0000256" key="2">
    <source>
        <dbReference type="ARBA" id="ARBA00022776"/>
    </source>
</evidence>